<dbReference type="PANTHER" id="PTHR21197:SF0">
    <property type="entry name" value="UDP-GALACTOPYRANOSE MUTASE"/>
    <property type="match status" value="1"/>
</dbReference>
<dbReference type="Gene3D" id="3.50.50.60">
    <property type="entry name" value="FAD/NAD(P)-binding domain"/>
    <property type="match status" value="1"/>
</dbReference>
<reference evidence="2 3" key="1">
    <citation type="journal article" date="2015" name="Microbiome">
        <title>Genomic resolution of linkages in carbon, nitrogen, and sulfur cycling among widespread estuary sediment bacteria.</title>
        <authorList>
            <person name="Baker B.J."/>
            <person name="Lazar C.S."/>
            <person name="Teske A.P."/>
            <person name="Dick G.J."/>
        </authorList>
    </citation>
    <scope>NUCLEOTIDE SEQUENCE [LARGE SCALE GENOMIC DNA]</scope>
    <source>
        <strain evidence="2">SM23_40</strain>
    </source>
</reference>
<proteinExistence type="predicted"/>
<sequence>MSERVVILGGGISGLAAGYQLLRRDPEAEFFIFERSPHVGGLCRSVAGDGFTFDHTGHLLHLRTKQGRRFFLELLGDELTEHERNAWIYSKGAFTRYPFQCHTYGLPADVVTECLVGFLRARGEPAGEDESFYDWINRQFGSGIARHFMIPYNQKLWKTHPRDMTTEWLDRFIPRPSLEEVIRGAVSNDPTTLGYNATFFYPRSGGIAILPRTLARALSGRIELGKQASAVRCGSREVEFADGSRVGYDRLISTIPLPELVEMIEDVPEDLLAAARELRWVSVLNINFGIARHHLSDRHWIYVPEDRFSFYRVGFPGSFSSSMAPEGTSSIYTEISYLPDDPPDEGAAVHKAREDLVAMGILRPDDQILTTVVLRLPYAYVVFDRRRRPAVEAIRRFTSGHSIDLLGRFGAWTYASMEDCSNDAERLVERLFSPAG</sequence>
<name>A0A0S8GAZ3_UNCT6</name>
<accession>A0A0S8GAZ3</accession>
<evidence type="ECO:0000259" key="1">
    <source>
        <dbReference type="Pfam" id="PF01593"/>
    </source>
</evidence>
<dbReference type="GO" id="GO:0050660">
    <property type="term" value="F:flavin adenine dinucleotide binding"/>
    <property type="evidence" value="ECO:0007669"/>
    <property type="project" value="TreeGrafter"/>
</dbReference>
<dbReference type="GO" id="GO:0008767">
    <property type="term" value="F:UDP-galactopyranose mutase activity"/>
    <property type="evidence" value="ECO:0007669"/>
    <property type="project" value="TreeGrafter"/>
</dbReference>
<protein>
    <recommendedName>
        <fullName evidence="1">Amine oxidase domain-containing protein</fullName>
    </recommendedName>
</protein>
<gene>
    <name evidence="2" type="ORF">AMJ82_04280</name>
</gene>
<dbReference type="AlphaFoldDB" id="A0A0S8GAZ3"/>
<dbReference type="PANTHER" id="PTHR21197">
    <property type="entry name" value="UDP-GALACTOPYRANOSE MUTASE"/>
    <property type="match status" value="1"/>
</dbReference>
<evidence type="ECO:0000313" key="3">
    <source>
        <dbReference type="Proteomes" id="UP000051717"/>
    </source>
</evidence>
<evidence type="ECO:0000313" key="2">
    <source>
        <dbReference type="EMBL" id="KPK69888.1"/>
    </source>
</evidence>
<feature type="domain" description="Amine oxidase" evidence="1">
    <location>
        <begin position="12"/>
        <end position="367"/>
    </location>
</feature>
<dbReference type="InterPro" id="IPR002937">
    <property type="entry name" value="Amino_oxidase"/>
</dbReference>
<comment type="caution">
    <text evidence="2">The sequence shown here is derived from an EMBL/GenBank/DDBJ whole genome shotgun (WGS) entry which is preliminary data.</text>
</comment>
<organism evidence="2 3">
    <name type="scientific">candidate division TA06 bacterium SM23_40</name>
    <dbReference type="NCBI Taxonomy" id="1703774"/>
    <lineage>
        <taxon>Bacteria</taxon>
        <taxon>Bacteria division TA06</taxon>
    </lineage>
</organism>
<dbReference type="Pfam" id="PF01593">
    <property type="entry name" value="Amino_oxidase"/>
    <property type="match status" value="1"/>
</dbReference>
<dbReference type="Proteomes" id="UP000051717">
    <property type="component" value="Unassembled WGS sequence"/>
</dbReference>
<dbReference type="InterPro" id="IPR036188">
    <property type="entry name" value="FAD/NAD-bd_sf"/>
</dbReference>
<dbReference type="GO" id="GO:0005829">
    <property type="term" value="C:cytosol"/>
    <property type="evidence" value="ECO:0007669"/>
    <property type="project" value="TreeGrafter"/>
</dbReference>
<dbReference type="GO" id="GO:0016491">
    <property type="term" value="F:oxidoreductase activity"/>
    <property type="evidence" value="ECO:0007669"/>
    <property type="project" value="InterPro"/>
</dbReference>
<dbReference type="PRINTS" id="PR00419">
    <property type="entry name" value="ADXRDTASE"/>
</dbReference>
<dbReference type="EMBL" id="LJUI01000025">
    <property type="protein sequence ID" value="KPK69888.1"/>
    <property type="molecule type" value="Genomic_DNA"/>
</dbReference>
<dbReference type="SUPFAM" id="SSF51905">
    <property type="entry name" value="FAD/NAD(P)-binding domain"/>
    <property type="match status" value="1"/>
</dbReference>